<evidence type="ECO:0000256" key="4">
    <source>
        <dbReference type="ARBA" id="ARBA00049244"/>
    </source>
</evidence>
<feature type="region of interest" description="Disordered" evidence="5">
    <location>
        <begin position="1"/>
        <end position="115"/>
    </location>
</feature>
<dbReference type="RefSeq" id="WP_119534866.1">
    <property type="nucleotide sequence ID" value="NZ_NRJF01000132.1"/>
</dbReference>
<dbReference type="PANTHER" id="PTHR30231:SF41">
    <property type="entry name" value="DNA POLYMERASE III SUBUNIT EPSILON"/>
    <property type="match status" value="1"/>
</dbReference>
<dbReference type="OrthoDB" id="9804290at2"/>
<feature type="compositionally biased region" description="Low complexity" evidence="5">
    <location>
        <begin position="68"/>
        <end position="99"/>
    </location>
</feature>
<sequence length="566" mass="64551">MTAKDNTSESIVTNATETSTRASSFSISEIEDLEARKRLSSANLYASDLDPDDDEEDDEDELTRVATPTSQVLSNQSSSSQTPSIQNPSSQTPSNQDSTKSQAQEVPATSTQSNQEVQVFEQDIQVPPVFDPAENELVPPATFEQEFQQSLQGRGEFFDPGAMIGGQNYGGEAGFTAPQEQGEPESLPFDYSIYQRYYDPQQGNTKNPPVTFSQNEEEYLAKRAIVENWRQNKFEESEFPLTRFEVELYYQYPELTPEPTQVSFQKHSLAWVKVIHEHKFDCYFMDTETTGMTREAGKQPSEGHRIITLGMVPMLNDKLDINDTASMVDEVFNPEEVEIEHEAYKVHGFKNKDLVDAPIFTSFAERFIRLVIGKVLIIHNAPFDLSFVNMELKRAGYNFEVEDICLVIDSLVLARSLYQGRASLDALSERFEVQIARELHGALLDSMILAEAYTRMLNSLQEEWFIDRNKGFRSPIIWNFEDEDTPPLEPELLALAQGLEVTLTEEELQRHEQFCEEFNIQNTYSLMSQARLLKLQQEQEALAEQEEEQEAEAEYEEEEQELATPE</sequence>
<keyword evidence="3" id="KW-0269">Exonuclease</keyword>
<evidence type="ECO:0000256" key="2">
    <source>
        <dbReference type="ARBA" id="ARBA00022722"/>
    </source>
</evidence>
<keyword evidence="3" id="KW-0378">Hydrolase</keyword>
<dbReference type="InterPro" id="IPR006054">
    <property type="entry name" value="DnaQ"/>
</dbReference>
<proteinExistence type="predicted"/>
<evidence type="ECO:0000313" key="7">
    <source>
        <dbReference type="EMBL" id="RIY34722.1"/>
    </source>
</evidence>
<dbReference type="InterPro" id="IPR036397">
    <property type="entry name" value="RNaseH_sf"/>
</dbReference>
<dbReference type="SMART" id="SM00479">
    <property type="entry name" value="EXOIII"/>
    <property type="match status" value="1"/>
</dbReference>
<dbReference type="Pfam" id="PF00929">
    <property type="entry name" value="RNase_T"/>
    <property type="match status" value="1"/>
</dbReference>
<feature type="compositionally biased region" description="Acidic residues" evidence="5">
    <location>
        <begin position="49"/>
        <end position="61"/>
    </location>
</feature>
<dbReference type="GO" id="GO:0003677">
    <property type="term" value="F:DNA binding"/>
    <property type="evidence" value="ECO:0007669"/>
    <property type="project" value="InterPro"/>
</dbReference>
<gene>
    <name evidence="7" type="ORF">CKF59_04975</name>
</gene>
<dbReference type="EMBL" id="NRJF01000132">
    <property type="protein sequence ID" value="RIY34722.1"/>
    <property type="molecule type" value="Genomic_DNA"/>
</dbReference>
<evidence type="ECO:0000256" key="5">
    <source>
        <dbReference type="SAM" id="MobiDB-lite"/>
    </source>
</evidence>
<evidence type="ECO:0000256" key="3">
    <source>
        <dbReference type="ARBA" id="ARBA00022839"/>
    </source>
</evidence>
<feature type="compositionally biased region" description="Acidic residues" evidence="5">
    <location>
        <begin position="541"/>
        <end position="566"/>
    </location>
</feature>
<reference evidence="7 8" key="1">
    <citation type="submission" date="2017-08" db="EMBL/GenBank/DDBJ databases">
        <title>Reclassification of Bisgaard taxon 37 and 44.</title>
        <authorList>
            <person name="Christensen H."/>
        </authorList>
    </citation>
    <scope>NUCLEOTIDE SEQUENCE [LARGE SCALE GENOMIC DNA]</scope>
    <source>
        <strain evidence="7 8">EEAB3T1</strain>
    </source>
</reference>
<dbReference type="NCBIfam" id="TIGR00573">
    <property type="entry name" value="dnaq"/>
    <property type="match status" value="1"/>
</dbReference>
<feature type="compositionally biased region" description="Polar residues" evidence="5">
    <location>
        <begin position="1"/>
        <end position="27"/>
    </location>
</feature>
<dbReference type="Proteomes" id="UP000265964">
    <property type="component" value="Unassembled WGS sequence"/>
</dbReference>
<dbReference type="PANTHER" id="PTHR30231">
    <property type="entry name" value="DNA POLYMERASE III SUBUNIT EPSILON"/>
    <property type="match status" value="1"/>
</dbReference>
<name>A0A3A1Y962_9GAMM</name>
<dbReference type="AlphaFoldDB" id="A0A3A1Y962"/>
<dbReference type="GO" id="GO:0003887">
    <property type="term" value="F:DNA-directed DNA polymerase activity"/>
    <property type="evidence" value="ECO:0007669"/>
    <property type="project" value="UniProtKB-EC"/>
</dbReference>
<feature type="domain" description="Exonuclease" evidence="6">
    <location>
        <begin position="281"/>
        <end position="462"/>
    </location>
</feature>
<dbReference type="GO" id="GO:0008408">
    <property type="term" value="F:3'-5' exonuclease activity"/>
    <property type="evidence" value="ECO:0007669"/>
    <property type="project" value="TreeGrafter"/>
</dbReference>
<dbReference type="InterPro" id="IPR013520">
    <property type="entry name" value="Ribonucl_H"/>
</dbReference>
<dbReference type="GO" id="GO:0045004">
    <property type="term" value="P:DNA replication proofreading"/>
    <property type="evidence" value="ECO:0007669"/>
    <property type="project" value="TreeGrafter"/>
</dbReference>
<dbReference type="Gene3D" id="3.30.420.10">
    <property type="entry name" value="Ribonuclease H-like superfamily/Ribonuclease H"/>
    <property type="match status" value="1"/>
</dbReference>
<evidence type="ECO:0000259" key="6">
    <source>
        <dbReference type="SMART" id="SM00479"/>
    </source>
</evidence>
<comment type="caution">
    <text evidence="7">The sequence shown here is derived from an EMBL/GenBank/DDBJ whole genome shotgun (WGS) entry which is preliminary data.</text>
</comment>
<keyword evidence="2" id="KW-0540">Nuclease</keyword>
<accession>A0A3A1Y962</accession>
<keyword evidence="8" id="KW-1185">Reference proteome</keyword>
<evidence type="ECO:0000256" key="1">
    <source>
        <dbReference type="ARBA" id="ARBA00012417"/>
    </source>
</evidence>
<dbReference type="SUPFAM" id="SSF53098">
    <property type="entry name" value="Ribonuclease H-like"/>
    <property type="match status" value="1"/>
</dbReference>
<dbReference type="GO" id="GO:0005829">
    <property type="term" value="C:cytosol"/>
    <property type="evidence" value="ECO:0007669"/>
    <property type="project" value="TreeGrafter"/>
</dbReference>
<feature type="region of interest" description="Disordered" evidence="5">
    <location>
        <begin position="539"/>
        <end position="566"/>
    </location>
</feature>
<dbReference type="EC" id="2.7.7.7" evidence="1"/>
<dbReference type="InterPro" id="IPR012337">
    <property type="entry name" value="RNaseH-like_sf"/>
</dbReference>
<feature type="compositionally biased region" description="Polar residues" evidence="5">
    <location>
        <begin position="100"/>
        <end position="115"/>
    </location>
</feature>
<organism evidence="7 8">
    <name type="scientific">Psittacicella gerlachiana</name>
    <dbReference type="NCBI Taxonomy" id="2028574"/>
    <lineage>
        <taxon>Bacteria</taxon>
        <taxon>Pseudomonadati</taxon>
        <taxon>Pseudomonadota</taxon>
        <taxon>Gammaproteobacteria</taxon>
        <taxon>Pasteurellales</taxon>
        <taxon>Psittacicellaceae</taxon>
        <taxon>Psittacicella</taxon>
    </lineage>
</organism>
<protein>
    <recommendedName>
        <fullName evidence="1">DNA-directed DNA polymerase</fullName>
        <ecNumber evidence="1">2.7.7.7</ecNumber>
    </recommendedName>
</protein>
<evidence type="ECO:0000313" key="8">
    <source>
        <dbReference type="Proteomes" id="UP000265964"/>
    </source>
</evidence>
<comment type="catalytic activity">
    <reaction evidence="4">
        <text>DNA(n) + a 2'-deoxyribonucleoside 5'-triphosphate = DNA(n+1) + diphosphate</text>
        <dbReference type="Rhea" id="RHEA:22508"/>
        <dbReference type="Rhea" id="RHEA-COMP:17339"/>
        <dbReference type="Rhea" id="RHEA-COMP:17340"/>
        <dbReference type="ChEBI" id="CHEBI:33019"/>
        <dbReference type="ChEBI" id="CHEBI:61560"/>
        <dbReference type="ChEBI" id="CHEBI:173112"/>
        <dbReference type="EC" id="2.7.7.7"/>
    </reaction>
</comment>